<dbReference type="InterPro" id="IPR015919">
    <property type="entry name" value="Cadherin-like_sf"/>
</dbReference>
<dbReference type="EMBL" id="JAIPUX010005289">
    <property type="protein sequence ID" value="KAH0618150.1"/>
    <property type="molecule type" value="Genomic_DNA"/>
</dbReference>
<evidence type="ECO:0000256" key="1">
    <source>
        <dbReference type="ARBA" id="ARBA00004167"/>
    </source>
</evidence>
<dbReference type="CDD" id="cd11304">
    <property type="entry name" value="Cadherin_repeat"/>
    <property type="match status" value="1"/>
</dbReference>
<keyword evidence="11" id="KW-1185">Reference proteome</keyword>
<protein>
    <recommendedName>
        <fullName evidence="9">Cadherin domain-containing protein</fullName>
    </recommendedName>
</protein>
<evidence type="ECO:0000256" key="8">
    <source>
        <dbReference type="PROSITE-ProRule" id="PRU00043"/>
    </source>
</evidence>
<dbReference type="Proteomes" id="UP000826234">
    <property type="component" value="Unassembled WGS sequence"/>
</dbReference>
<dbReference type="PROSITE" id="PS00232">
    <property type="entry name" value="CADHERIN_1"/>
    <property type="match status" value="1"/>
</dbReference>
<dbReference type="SUPFAM" id="SSF49313">
    <property type="entry name" value="Cadherin-like"/>
    <property type="match status" value="3"/>
</dbReference>
<dbReference type="Pfam" id="PF00028">
    <property type="entry name" value="Cadherin"/>
    <property type="match status" value="1"/>
</dbReference>
<dbReference type="SMART" id="SM00112">
    <property type="entry name" value="CA"/>
    <property type="match status" value="1"/>
</dbReference>
<dbReference type="InterPro" id="IPR020894">
    <property type="entry name" value="Cadherin_CS"/>
</dbReference>
<dbReference type="PROSITE" id="PS50268">
    <property type="entry name" value="CADHERIN_2"/>
    <property type="match status" value="1"/>
</dbReference>
<comment type="caution">
    <text evidence="10">The sequence shown here is derived from an EMBL/GenBank/DDBJ whole genome shotgun (WGS) entry which is preliminary data.</text>
</comment>
<evidence type="ECO:0000256" key="7">
    <source>
        <dbReference type="ARBA" id="ARBA00023180"/>
    </source>
</evidence>
<dbReference type="InterPro" id="IPR050174">
    <property type="entry name" value="Protocadherin/Cadherin-CA"/>
</dbReference>
<evidence type="ECO:0000256" key="5">
    <source>
        <dbReference type="ARBA" id="ARBA00022989"/>
    </source>
</evidence>
<keyword evidence="6" id="KW-0472">Membrane</keyword>
<accession>A0ABQ7SLD4</accession>
<dbReference type="Gene3D" id="2.60.40.60">
    <property type="entry name" value="Cadherins"/>
    <property type="match status" value="2"/>
</dbReference>
<evidence type="ECO:0000256" key="3">
    <source>
        <dbReference type="ARBA" id="ARBA00022737"/>
    </source>
</evidence>
<organism evidence="10 11">
    <name type="scientific">Phrynosoma platyrhinos</name>
    <name type="common">Desert horned lizard</name>
    <dbReference type="NCBI Taxonomy" id="52577"/>
    <lineage>
        <taxon>Eukaryota</taxon>
        <taxon>Metazoa</taxon>
        <taxon>Chordata</taxon>
        <taxon>Craniata</taxon>
        <taxon>Vertebrata</taxon>
        <taxon>Euteleostomi</taxon>
        <taxon>Lepidosauria</taxon>
        <taxon>Squamata</taxon>
        <taxon>Bifurcata</taxon>
        <taxon>Unidentata</taxon>
        <taxon>Episquamata</taxon>
        <taxon>Toxicofera</taxon>
        <taxon>Iguania</taxon>
        <taxon>Phrynosomatidae</taxon>
        <taxon>Phrynosomatinae</taxon>
        <taxon>Phrynosoma</taxon>
    </lineage>
</organism>
<dbReference type="PRINTS" id="PR00205">
    <property type="entry name" value="CADHERIN"/>
</dbReference>
<gene>
    <name evidence="10" type="ORF">JD844_017136</name>
</gene>
<dbReference type="InterPro" id="IPR002126">
    <property type="entry name" value="Cadherin-like_dom"/>
</dbReference>
<reference evidence="10 11" key="1">
    <citation type="journal article" date="2022" name="Gigascience">
        <title>A chromosome-level genome assembly and annotation of the desert horned lizard, Phrynosoma platyrhinos, provides insight into chromosomal rearrangements among reptiles.</title>
        <authorList>
            <person name="Koochekian N."/>
            <person name="Ascanio A."/>
            <person name="Farleigh K."/>
            <person name="Card D.C."/>
            <person name="Schield D.R."/>
            <person name="Castoe T.A."/>
            <person name="Jezkova T."/>
        </authorList>
    </citation>
    <scope>NUCLEOTIDE SEQUENCE [LARGE SCALE GENOMIC DNA]</scope>
    <source>
        <strain evidence="10">NK-2021</strain>
    </source>
</reference>
<sequence length="349" mass="38694">MTVGSLRLTFVRIITIQVSDINDNPPIFERSFYDIQLQENNIPGLLIGSVQAVDLDTEQNAQVTYSFLPGKVRDVPVSSYISINSETGNLYAIQSIDYENIKEFDVTIYQMNSTSPSNDLVPRGADADYLVTKVVAVDIDSGQNSWLSYHLLKATETDNGHSPLSTTTTLQILLVDGFSDPYMKMMDIPKEEAVEEEDSVNSQDISSHPEENKCISQEKLIIKKTTYAVNIRAVHREGAYIFCKVIVEVEDENNNALEATIVSIIDPLPEDSPSVHIMDENNKAPFILSPLQNSTVPSNDSMSHGADTGYFITKVVAMDRDSGQNSWLLSQLLKATEPGLFTVGTKMEK</sequence>
<dbReference type="PANTHER" id="PTHR24028:SF118">
    <property type="entry name" value="PROTOCADHERIN BETA-1"/>
    <property type="match status" value="1"/>
</dbReference>
<feature type="domain" description="Cadherin" evidence="9">
    <location>
        <begin position="29"/>
        <end position="183"/>
    </location>
</feature>
<evidence type="ECO:0000256" key="4">
    <source>
        <dbReference type="ARBA" id="ARBA00022837"/>
    </source>
</evidence>
<evidence type="ECO:0000256" key="2">
    <source>
        <dbReference type="ARBA" id="ARBA00022692"/>
    </source>
</evidence>
<keyword evidence="2" id="KW-0812">Transmembrane</keyword>
<proteinExistence type="predicted"/>
<dbReference type="PANTHER" id="PTHR24028">
    <property type="entry name" value="CADHERIN-87A"/>
    <property type="match status" value="1"/>
</dbReference>
<evidence type="ECO:0000259" key="9">
    <source>
        <dbReference type="PROSITE" id="PS50268"/>
    </source>
</evidence>
<name>A0ABQ7SLD4_PHRPL</name>
<keyword evidence="7" id="KW-0325">Glycoprotein</keyword>
<keyword evidence="5" id="KW-1133">Transmembrane helix</keyword>
<comment type="subcellular location">
    <subcellularLocation>
        <location evidence="1">Membrane</location>
        <topology evidence="1">Single-pass membrane protein</topology>
    </subcellularLocation>
</comment>
<evidence type="ECO:0000313" key="10">
    <source>
        <dbReference type="EMBL" id="KAH0618150.1"/>
    </source>
</evidence>
<keyword evidence="4 8" id="KW-0106">Calcium</keyword>
<keyword evidence="3" id="KW-0677">Repeat</keyword>
<evidence type="ECO:0000313" key="11">
    <source>
        <dbReference type="Proteomes" id="UP000826234"/>
    </source>
</evidence>
<evidence type="ECO:0000256" key="6">
    <source>
        <dbReference type="ARBA" id="ARBA00023136"/>
    </source>
</evidence>